<evidence type="ECO:0000256" key="6">
    <source>
        <dbReference type="ARBA" id="ARBA00022605"/>
    </source>
</evidence>
<comment type="similarity">
    <text evidence="4 13">Belongs to the serine/threonine dehydratase family.</text>
</comment>
<feature type="domain" description="ACT-like" evidence="15">
    <location>
        <begin position="423"/>
        <end position="494"/>
    </location>
</feature>
<dbReference type="PATRIC" id="fig|1173022.3.peg.2872"/>
<comment type="subunit">
    <text evidence="5 13">Homotetramer.</text>
</comment>
<evidence type="ECO:0000256" key="1">
    <source>
        <dbReference type="ARBA" id="ARBA00001274"/>
    </source>
</evidence>
<dbReference type="Gene3D" id="3.40.1020.10">
    <property type="entry name" value="Biosynthetic Threonine Deaminase, Domain 3"/>
    <property type="match status" value="1"/>
</dbReference>
<dbReference type="SUPFAM" id="SSF53686">
    <property type="entry name" value="Tryptophan synthase beta subunit-like PLP-dependent enzymes"/>
    <property type="match status" value="1"/>
</dbReference>
<dbReference type="InterPro" id="IPR045865">
    <property type="entry name" value="ACT-like_dom_sf"/>
</dbReference>
<dbReference type="PANTHER" id="PTHR48078:SF11">
    <property type="entry name" value="THREONINE DEHYDRATASE, MITOCHONDRIAL"/>
    <property type="match status" value="1"/>
</dbReference>
<evidence type="ECO:0000256" key="4">
    <source>
        <dbReference type="ARBA" id="ARBA00010869"/>
    </source>
</evidence>
<evidence type="ECO:0000256" key="14">
    <source>
        <dbReference type="SAM" id="Phobius"/>
    </source>
</evidence>
<dbReference type="SUPFAM" id="SSF55021">
    <property type="entry name" value="ACT-like"/>
    <property type="match status" value="1"/>
</dbReference>
<feature type="domain" description="ACT-like" evidence="15">
    <location>
        <begin position="329"/>
        <end position="400"/>
    </location>
</feature>
<dbReference type="InterPro" id="IPR001926">
    <property type="entry name" value="TrpB-like_PALP"/>
</dbReference>
<keyword evidence="14" id="KW-0812">Transmembrane</keyword>
<evidence type="ECO:0000313" key="17">
    <source>
        <dbReference type="Proteomes" id="UP000010472"/>
    </source>
</evidence>
<evidence type="ECO:0000256" key="3">
    <source>
        <dbReference type="ARBA" id="ARBA00004810"/>
    </source>
</evidence>
<organism evidence="16 17">
    <name type="scientific">Crinalium epipsammum PCC 9333</name>
    <dbReference type="NCBI Taxonomy" id="1173022"/>
    <lineage>
        <taxon>Bacteria</taxon>
        <taxon>Bacillati</taxon>
        <taxon>Cyanobacteriota</taxon>
        <taxon>Cyanophyceae</taxon>
        <taxon>Gomontiellales</taxon>
        <taxon>Gomontiellaceae</taxon>
        <taxon>Crinalium</taxon>
    </lineage>
</organism>
<keyword evidence="11 13" id="KW-0100">Branched-chain amino acid biosynthesis</keyword>
<dbReference type="UniPathway" id="UPA00047">
    <property type="reaction ID" value="UER00054"/>
</dbReference>
<dbReference type="AlphaFoldDB" id="K9W274"/>
<dbReference type="Proteomes" id="UP000010472">
    <property type="component" value="Chromosome"/>
</dbReference>
<dbReference type="FunFam" id="3.40.50.1100:FF:000008">
    <property type="entry name" value="L-threonine dehydratase"/>
    <property type="match status" value="1"/>
</dbReference>
<gene>
    <name evidence="13" type="primary">ilvA</name>
    <name evidence="16" type="ORF">Cri9333_2653</name>
</gene>
<evidence type="ECO:0000259" key="15">
    <source>
        <dbReference type="PROSITE" id="PS51672"/>
    </source>
</evidence>
<dbReference type="OrthoDB" id="9811476at2"/>
<keyword evidence="8" id="KW-0677">Repeat</keyword>
<keyword evidence="17" id="KW-1185">Reference proteome</keyword>
<dbReference type="InterPro" id="IPR050147">
    <property type="entry name" value="Ser/Thr_Dehydratase"/>
</dbReference>
<dbReference type="Pfam" id="PF00291">
    <property type="entry name" value="PALP"/>
    <property type="match status" value="1"/>
</dbReference>
<dbReference type="GO" id="GO:0006565">
    <property type="term" value="P:L-serine catabolic process"/>
    <property type="evidence" value="ECO:0007669"/>
    <property type="project" value="TreeGrafter"/>
</dbReference>
<evidence type="ECO:0000256" key="8">
    <source>
        <dbReference type="ARBA" id="ARBA00022737"/>
    </source>
</evidence>
<dbReference type="GO" id="GO:0003941">
    <property type="term" value="F:L-serine ammonia-lyase activity"/>
    <property type="evidence" value="ECO:0007669"/>
    <property type="project" value="TreeGrafter"/>
</dbReference>
<keyword evidence="14" id="KW-0472">Membrane</keyword>
<dbReference type="PANTHER" id="PTHR48078">
    <property type="entry name" value="THREONINE DEHYDRATASE, MITOCHONDRIAL-RELATED"/>
    <property type="match status" value="1"/>
</dbReference>
<dbReference type="InterPro" id="IPR000634">
    <property type="entry name" value="Ser/Thr_deHydtase_PyrdxlP-BS"/>
</dbReference>
<dbReference type="InterPro" id="IPR038110">
    <property type="entry name" value="TD_ACT-like_sf"/>
</dbReference>
<evidence type="ECO:0000313" key="16">
    <source>
        <dbReference type="EMBL" id="AFZ13510.1"/>
    </source>
</evidence>
<keyword evidence="7 13" id="KW-0412">Isoleucine biosynthesis</keyword>
<evidence type="ECO:0000256" key="2">
    <source>
        <dbReference type="ARBA" id="ARBA00001933"/>
    </source>
</evidence>
<dbReference type="EMBL" id="CP003620">
    <property type="protein sequence ID" value="AFZ13510.1"/>
    <property type="molecule type" value="Genomic_DNA"/>
</dbReference>
<keyword evidence="10 13" id="KW-0456">Lyase</keyword>
<dbReference type="NCBIfam" id="NF006674">
    <property type="entry name" value="PRK09224.1"/>
    <property type="match status" value="1"/>
</dbReference>
<dbReference type="STRING" id="1173022.Cri9333_2653"/>
<feature type="transmembrane region" description="Helical" evidence="14">
    <location>
        <begin position="170"/>
        <end position="190"/>
    </location>
</feature>
<dbReference type="InterPro" id="IPR001721">
    <property type="entry name" value="TD_ACT-like"/>
</dbReference>
<evidence type="ECO:0000256" key="11">
    <source>
        <dbReference type="ARBA" id="ARBA00023304"/>
    </source>
</evidence>
<dbReference type="NCBIfam" id="NF009130">
    <property type="entry name" value="PRK12483.1"/>
    <property type="match status" value="1"/>
</dbReference>
<comment type="catalytic activity">
    <reaction evidence="1 13">
        <text>L-threonine = 2-oxobutanoate + NH4(+)</text>
        <dbReference type="Rhea" id="RHEA:22108"/>
        <dbReference type="ChEBI" id="CHEBI:16763"/>
        <dbReference type="ChEBI" id="CHEBI:28938"/>
        <dbReference type="ChEBI" id="CHEBI:57926"/>
        <dbReference type="EC" id="4.3.1.19"/>
    </reaction>
</comment>
<evidence type="ECO:0000256" key="13">
    <source>
        <dbReference type="RuleBase" id="RU362012"/>
    </source>
</evidence>
<keyword evidence="9 13" id="KW-0663">Pyridoxal phosphate</keyword>
<dbReference type="CDD" id="cd04907">
    <property type="entry name" value="ACT_ThrD-I_2"/>
    <property type="match status" value="1"/>
</dbReference>
<dbReference type="KEGG" id="cep:Cri9333_2653"/>
<dbReference type="GO" id="GO:0030170">
    <property type="term" value="F:pyridoxal phosphate binding"/>
    <property type="evidence" value="ECO:0007669"/>
    <property type="project" value="InterPro"/>
</dbReference>
<dbReference type="GO" id="GO:0009097">
    <property type="term" value="P:isoleucine biosynthetic process"/>
    <property type="evidence" value="ECO:0007669"/>
    <property type="project" value="UniProtKB-UniRule"/>
</dbReference>
<proteinExistence type="inferred from homology"/>
<dbReference type="InterPro" id="IPR036052">
    <property type="entry name" value="TrpB-like_PALP_sf"/>
</dbReference>
<keyword evidence="6 13" id="KW-0028">Amino-acid biosynthesis</keyword>
<sequence>MLCDYLQLILTARVYDVAQETPLEYAPNLSTRLNNKVLLKREDMQSVFSFKLRGAYNKMVNLSPDMLAQGVIAASAGNHAQGVALGASKLGTQAIIVMPVTTPQVKIDAVKARGGVVVLHGDTYDDAYTYARQLEAEKGLTFIHPFDDPYVIAGQGTIGMEIMRQCQQPIHAIFVAIGGGGLIAGIAAYIKRLRPEIKIIGVEPIDADAMHQSLKAGHRVRLSQVGLFADGVAVREVGEETFRLCQEYVDEIILVGTDDTCAAIKDVFEDTRSILEPAGALAIAGAKAYAEREQIAGETLIAVACGANMNFDRLRFVAERAEFGERREAIFAVNIPEEPGSLRKFCECLGRRNLTEFNYRIADEKEAHIFVGLQIQNRADAIQMAQTFESCGFKTIDLTDDELTKLHLRHMVGGRSTLAHNELLYRFEFPERPGALMKFVASMSPDWNISVFHYRNNGADYGRIVVGVQVPPNEMAQWQAFLDSLGYRYWDESNNPAYKLFLR</sequence>
<dbReference type="Pfam" id="PF00585">
    <property type="entry name" value="Thr_dehydrat_C"/>
    <property type="match status" value="2"/>
</dbReference>
<protein>
    <recommendedName>
        <fullName evidence="13">L-threonine dehydratase</fullName>
        <ecNumber evidence="13">4.3.1.19</ecNumber>
    </recommendedName>
    <alternativeName>
        <fullName evidence="13">Threonine deaminase</fullName>
    </alternativeName>
</protein>
<dbReference type="GO" id="GO:0004794">
    <property type="term" value="F:threonine deaminase activity"/>
    <property type="evidence" value="ECO:0007669"/>
    <property type="project" value="UniProtKB-UniRule"/>
</dbReference>
<evidence type="ECO:0000256" key="10">
    <source>
        <dbReference type="ARBA" id="ARBA00023239"/>
    </source>
</evidence>
<evidence type="ECO:0000256" key="12">
    <source>
        <dbReference type="ARBA" id="ARBA00025527"/>
    </source>
</evidence>
<accession>K9W274</accession>
<comment type="cofactor">
    <cofactor evidence="2 13">
        <name>pyridoxal 5'-phosphate</name>
        <dbReference type="ChEBI" id="CHEBI:597326"/>
    </cofactor>
</comment>
<comment type="function">
    <text evidence="12 13">Catalyzes the anaerobic formation of alpha-ketobutyrate and ammonia from threonine in a two-step reaction. The first step involved a dehydration of threonine and a production of enamine intermediates (aminocrotonate), which tautomerizes to its imine form (iminobutyrate). Both intermediates are unstable and short-lived. The second step is the nonenzymatic hydrolysis of the enamine/imine intermediates to form 2-ketobutyrate and free ammonia. In the low water environment of the cell, the second step is accelerated by RidA.</text>
</comment>
<dbReference type="RefSeq" id="WP_015203624.1">
    <property type="nucleotide sequence ID" value="NC_019753.1"/>
</dbReference>
<dbReference type="EC" id="4.3.1.19" evidence="13"/>
<dbReference type="CDD" id="cd04906">
    <property type="entry name" value="ACT_ThrD-I_1"/>
    <property type="match status" value="1"/>
</dbReference>
<evidence type="ECO:0000256" key="7">
    <source>
        <dbReference type="ARBA" id="ARBA00022624"/>
    </source>
</evidence>
<dbReference type="InterPro" id="IPR005787">
    <property type="entry name" value="Thr_deHydtase_biosynth"/>
</dbReference>
<evidence type="ECO:0000256" key="5">
    <source>
        <dbReference type="ARBA" id="ARBA00011881"/>
    </source>
</evidence>
<dbReference type="CDD" id="cd01562">
    <property type="entry name" value="Thr-dehyd"/>
    <property type="match status" value="1"/>
</dbReference>
<keyword evidence="14" id="KW-1133">Transmembrane helix</keyword>
<comment type="pathway">
    <text evidence="3 13">Amino-acid biosynthesis; L-isoleucine biosynthesis; 2-oxobutanoate from L-threonine: step 1/1.</text>
</comment>
<name>K9W274_9CYAN</name>
<dbReference type="eggNOG" id="COG1171">
    <property type="taxonomic scope" value="Bacteria"/>
</dbReference>
<dbReference type="NCBIfam" id="TIGR01124">
    <property type="entry name" value="ilvA_2Cterm"/>
    <property type="match status" value="1"/>
</dbReference>
<dbReference type="FunFam" id="3.40.1020.10:FF:000001">
    <property type="entry name" value="L-threonine dehydratase"/>
    <property type="match status" value="1"/>
</dbReference>
<reference evidence="16 17" key="1">
    <citation type="submission" date="2012-06" db="EMBL/GenBank/DDBJ databases">
        <title>Finished chromosome of genome of Crinalium epipsammum PCC 9333.</title>
        <authorList>
            <consortium name="US DOE Joint Genome Institute"/>
            <person name="Gugger M."/>
            <person name="Coursin T."/>
            <person name="Rippka R."/>
            <person name="Tandeau De Marsac N."/>
            <person name="Huntemann M."/>
            <person name="Wei C.-L."/>
            <person name="Han J."/>
            <person name="Detter J.C."/>
            <person name="Han C."/>
            <person name="Tapia R."/>
            <person name="Davenport K."/>
            <person name="Daligault H."/>
            <person name="Erkkila T."/>
            <person name="Gu W."/>
            <person name="Munk A.C.C."/>
            <person name="Teshima H."/>
            <person name="Xu Y."/>
            <person name="Chain P."/>
            <person name="Chen A."/>
            <person name="Krypides N."/>
            <person name="Mavromatis K."/>
            <person name="Markowitz V."/>
            <person name="Szeto E."/>
            <person name="Ivanova N."/>
            <person name="Mikhailova N."/>
            <person name="Ovchinnikova G."/>
            <person name="Pagani I."/>
            <person name="Pati A."/>
            <person name="Goodwin L."/>
            <person name="Peters L."/>
            <person name="Pitluck S."/>
            <person name="Woyke T."/>
            <person name="Kerfeld C."/>
        </authorList>
    </citation>
    <scope>NUCLEOTIDE SEQUENCE [LARGE SCALE GENOMIC DNA]</scope>
    <source>
        <strain evidence="16 17">PCC 9333</strain>
    </source>
</reference>
<dbReference type="GO" id="GO:0006567">
    <property type="term" value="P:L-threonine catabolic process"/>
    <property type="evidence" value="ECO:0007669"/>
    <property type="project" value="TreeGrafter"/>
</dbReference>
<dbReference type="Gene3D" id="3.40.50.1100">
    <property type="match status" value="2"/>
</dbReference>
<dbReference type="HOGENOM" id="CLU_021152_6_0_3"/>
<dbReference type="PROSITE" id="PS00165">
    <property type="entry name" value="DEHYDRATASE_SER_THR"/>
    <property type="match status" value="1"/>
</dbReference>
<evidence type="ECO:0000256" key="9">
    <source>
        <dbReference type="ARBA" id="ARBA00022898"/>
    </source>
</evidence>
<dbReference type="PROSITE" id="PS51672">
    <property type="entry name" value="ACT_LIKE"/>
    <property type="match status" value="2"/>
</dbReference>